<evidence type="ECO:0000313" key="3">
    <source>
        <dbReference type="Proteomes" id="UP000000488"/>
    </source>
</evidence>
<gene>
    <name evidence="2" type="ordered locus">LILAB_24785</name>
</gene>
<dbReference type="STRING" id="483219.LILAB_24785"/>
<reference evidence="2 3" key="1">
    <citation type="journal article" date="2011" name="J. Bacteriol.">
        <title>Genome sequence of the halotolerant marine bacterium Myxococcus fulvus HW-1.</title>
        <authorList>
            <person name="Li Z.F."/>
            <person name="Li X."/>
            <person name="Liu H."/>
            <person name="Liu X."/>
            <person name="Han K."/>
            <person name="Wu Z.H."/>
            <person name="Hu W."/>
            <person name="Li F.F."/>
            <person name="Li Y.Z."/>
        </authorList>
    </citation>
    <scope>NUCLEOTIDE SEQUENCE [LARGE SCALE GENOMIC DNA]</scope>
    <source>
        <strain evidence="3">ATCC BAA-855 / HW-1</strain>
    </source>
</reference>
<dbReference type="EMBL" id="CP002830">
    <property type="protein sequence ID" value="AEI66852.1"/>
    <property type="molecule type" value="Genomic_DNA"/>
</dbReference>
<dbReference type="AlphaFoldDB" id="F8C6R0"/>
<evidence type="ECO:0000313" key="2">
    <source>
        <dbReference type="EMBL" id="AEI66852.1"/>
    </source>
</evidence>
<protein>
    <submittedName>
        <fullName evidence="2">Uncharacterized protein</fullName>
    </submittedName>
</protein>
<dbReference type="KEGG" id="mfu:LILAB_24785"/>
<name>F8C6R0_MYXFH</name>
<dbReference type="HOGENOM" id="CLU_2602339_0_0_7"/>
<dbReference type="Proteomes" id="UP000000488">
    <property type="component" value="Chromosome"/>
</dbReference>
<sequence>MGSRDQLAPGTLGPPRERMGAAALGRAMGIPPGGGIALSAEKSGLGAGGGGGALGLALTFFLDFSGRPRGSSGSTCGSG</sequence>
<organism evidence="2 3">
    <name type="scientific">Myxococcus fulvus (strain ATCC BAA-855 / HW-1)</name>
    <dbReference type="NCBI Taxonomy" id="483219"/>
    <lineage>
        <taxon>Bacteria</taxon>
        <taxon>Pseudomonadati</taxon>
        <taxon>Myxococcota</taxon>
        <taxon>Myxococcia</taxon>
        <taxon>Myxococcales</taxon>
        <taxon>Cystobacterineae</taxon>
        <taxon>Myxococcaceae</taxon>
        <taxon>Myxococcus</taxon>
    </lineage>
</organism>
<evidence type="ECO:0000256" key="1">
    <source>
        <dbReference type="SAM" id="MobiDB-lite"/>
    </source>
</evidence>
<feature type="region of interest" description="Disordered" evidence="1">
    <location>
        <begin position="1"/>
        <end position="20"/>
    </location>
</feature>
<proteinExistence type="predicted"/>
<accession>F8C6R0</accession>